<dbReference type="InterPro" id="IPR050534">
    <property type="entry name" value="Coronavir_polyprotein_1ab"/>
</dbReference>
<dbReference type="InterPro" id="IPR027417">
    <property type="entry name" value="P-loop_NTPase"/>
</dbReference>
<evidence type="ECO:0000313" key="8">
    <source>
        <dbReference type="EMBL" id="MDI5966995.1"/>
    </source>
</evidence>
<dbReference type="Pfam" id="PF13086">
    <property type="entry name" value="AAA_11"/>
    <property type="match status" value="1"/>
</dbReference>
<evidence type="ECO:0000256" key="2">
    <source>
        <dbReference type="ARBA" id="ARBA00022741"/>
    </source>
</evidence>
<dbReference type="SMART" id="SM00382">
    <property type="entry name" value="AAA"/>
    <property type="match status" value="1"/>
</dbReference>
<dbReference type="Proteomes" id="UP001156398">
    <property type="component" value="Unassembled WGS sequence"/>
</dbReference>
<evidence type="ECO:0000256" key="4">
    <source>
        <dbReference type="ARBA" id="ARBA00022806"/>
    </source>
</evidence>
<keyword evidence="5" id="KW-0067">ATP-binding</keyword>
<dbReference type="SUPFAM" id="SSF52540">
    <property type="entry name" value="P-loop containing nucleoside triphosphate hydrolases"/>
    <property type="match status" value="1"/>
</dbReference>
<feature type="compositionally biased region" description="Acidic residues" evidence="6">
    <location>
        <begin position="267"/>
        <end position="281"/>
    </location>
</feature>
<dbReference type="InterPro" id="IPR041679">
    <property type="entry name" value="DNA2/NAM7-like_C"/>
</dbReference>
<sequence>MVGRAVERRRRAAIVRYWRAVELFSPPTVDSVDTEKNVFPVQAGRPLPWEPRHALERKQLEPGKVWQHTVYAGVFEIARMREVLCEVFGRDDQDEDYDGRHAGHSALLSFTVNHEGRLLMHTPVLSSCAWAVGRAHAPGPDDTTWLDGFDKDEEQCLGRLLQLADGKLTVVNGALSTSAARHAALGAIAGVAANVVLGAATGGIGVLASAASSALGPVFGPMAAGAIQKSGEAAATTVVDKAKEAVTAGPDSAPRASADSPAPAEEPGTDDGDEDIADQEPPELGSRPLDVRALAAVVRWVAERLGVAGSLLPDAIRVKSFQVRAGRARDGEQSDFLNSFIAADLARVADSLAQGTSGRALEEYLRPGAFSERASRIDVRQHPEVLLDGVQPKSTPLGRWPAAARHPLALSQQFAVNTALAALGDDDARGVYAVNGPPGTGKTTMLRDLISALVVRRAERLAALPRARDAFGEPVRWTVDGQTFTVHPPVAALTGFEMLLASANNGAVENVTTEIPARDAVDEEWREHADYLARPATFLLESDAWGAVAARLGNRANRSAFKERFWWGQDERKPTRAPGQGGPGPGGPARGGPGPDGLGQGGPGQGNARRRTGNQRSGDGLHDLLVEAGKRSERTSPPGSAENTSGPGAPRPAPLGTDTWPQAVRRFTRARQRAERLATQRQRIAETRQRIRAGDLPVRRAEANAADAREELCLVLRELSALDGERREAEISAARSESALRDAGTAVARRQQEADLASSLCSAAANELRAFDLRNSPGRLRLLLSGNRAGERWTREREPLAAALRHKESTLAGVDQALRQSQSEVAVLRTRRDSAQTRLDAVTRRCTAQQQRGHTAREGVELADRAVAQARAARAADQRTLSEAERTYGSAVPGPEWDAAPDDQDAAAQREKSAPWMDEDFARSRSELFLAALNLHRALLAAEPNLVRASMRGTMDVISGNAPKDLAPDRVRAAWQLLFLVVPVVSTTFASLDRMFAGLGPESLGWLFVDEAGQAAPQQVAGALWRTRRAIVVGDPLQLEPVVCLPWSAQQRLRAHFGVDEEWTPTRHSVQRLSDRLVPYGTTLPGPDGDPVWVGSPLRVHRRCDHLMFDVSNAIAYDNMMVFGTGERPDYPAVTRSVWLDVTSVDAQGKWIPEEGRILSKTLDTIEGRLLAELREELDAAPQDQVPAWAVTDPADRRRGDPMRAELRRRLAQRVFVISPFRDVVTGIENVTKGRLPTRGKSRRVGTVHTTQGKEADIVILVLGTRAGQRNSRDWAAQSPNLLNVAVSRARRRLIVIGNHAAWSRHRYFAELAHHPGLHITDASRWGEG</sequence>
<dbReference type="Gene3D" id="3.40.50.300">
    <property type="entry name" value="P-loop containing nucleotide triphosphate hydrolases"/>
    <property type="match status" value="3"/>
</dbReference>
<feature type="compositionally biased region" description="Basic and acidic residues" evidence="6">
    <location>
        <begin position="619"/>
        <end position="634"/>
    </location>
</feature>
<evidence type="ECO:0000259" key="7">
    <source>
        <dbReference type="SMART" id="SM00382"/>
    </source>
</evidence>
<keyword evidence="9" id="KW-1185">Reference proteome</keyword>
<feature type="region of interest" description="Disordered" evidence="6">
    <location>
        <begin position="564"/>
        <end position="661"/>
    </location>
</feature>
<evidence type="ECO:0000256" key="3">
    <source>
        <dbReference type="ARBA" id="ARBA00022801"/>
    </source>
</evidence>
<feature type="compositionally biased region" description="Gly residues" evidence="6">
    <location>
        <begin position="579"/>
        <end position="605"/>
    </location>
</feature>
<feature type="region of interest" description="Disordered" evidence="6">
    <location>
        <begin position="874"/>
        <end position="914"/>
    </location>
</feature>
<name>A0ABT6W8B7_9ACTN</name>
<proteinExistence type="inferred from homology"/>
<evidence type="ECO:0000256" key="1">
    <source>
        <dbReference type="ARBA" id="ARBA00007913"/>
    </source>
</evidence>
<feature type="compositionally biased region" description="Basic and acidic residues" evidence="6">
    <location>
        <begin position="564"/>
        <end position="574"/>
    </location>
</feature>
<comment type="similarity">
    <text evidence="1">Belongs to the DNA2/NAM7 helicase family.</text>
</comment>
<evidence type="ECO:0000256" key="5">
    <source>
        <dbReference type="ARBA" id="ARBA00022840"/>
    </source>
</evidence>
<feature type="domain" description="AAA+ ATPase" evidence="7">
    <location>
        <begin position="428"/>
        <end position="818"/>
    </location>
</feature>
<keyword evidence="2" id="KW-0547">Nucleotide-binding</keyword>
<evidence type="ECO:0000256" key="6">
    <source>
        <dbReference type="SAM" id="MobiDB-lite"/>
    </source>
</evidence>
<dbReference type="PANTHER" id="PTHR43788:SF8">
    <property type="entry name" value="DNA-BINDING PROTEIN SMUBP-2"/>
    <property type="match status" value="1"/>
</dbReference>
<reference evidence="8 9" key="1">
    <citation type="submission" date="2023-05" db="EMBL/GenBank/DDBJ databases">
        <title>Streptantibioticus silvisoli sp. nov., acidotolerant actinomycetes 1 from pine litter.</title>
        <authorList>
            <person name="Swiecimska M."/>
            <person name="Golinska P."/>
            <person name="Sangal V."/>
            <person name="Wachnowicz B."/>
            <person name="Goodfellow M."/>
        </authorList>
    </citation>
    <scope>NUCLEOTIDE SEQUENCE [LARGE SCALE GENOMIC DNA]</scope>
    <source>
        <strain evidence="8 9">SL54</strain>
    </source>
</reference>
<keyword evidence="4" id="KW-0347">Helicase</keyword>
<keyword evidence="3" id="KW-0378">Hydrolase</keyword>
<feature type="compositionally biased region" description="Polar residues" evidence="6">
    <location>
        <begin position="635"/>
        <end position="646"/>
    </location>
</feature>
<feature type="region of interest" description="Disordered" evidence="6">
    <location>
        <begin position="244"/>
        <end position="287"/>
    </location>
</feature>
<dbReference type="InterPro" id="IPR041677">
    <property type="entry name" value="DNA2/NAM7_AAA_11"/>
</dbReference>
<protein>
    <submittedName>
        <fullName evidence="8">AAA domain-containing protein</fullName>
    </submittedName>
</protein>
<feature type="compositionally biased region" description="Basic and acidic residues" evidence="6">
    <location>
        <begin position="874"/>
        <end position="886"/>
    </location>
</feature>
<comment type="caution">
    <text evidence="8">The sequence shown here is derived from an EMBL/GenBank/DDBJ whole genome shotgun (WGS) entry which is preliminary data.</text>
</comment>
<evidence type="ECO:0000313" key="9">
    <source>
        <dbReference type="Proteomes" id="UP001156398"/>
    </source>
</evidence>
<dbReference type="PANTHER" id="PTHR43788">
    <property type="entry name" value="DNA2/NAM7 HELICASE FAMILY MEMBER"/>
    <property type="match status" value="1"/>
</dbReference>
<dbReference type="EMBL" id="JAAGKO020000067">
    <property type="protein sequence ID" value="MDI5966995.1"/>
    <property type="molecule type" value="Genomic_DNA"/>
</dbReference>
<dbReference type="InterPro" id="IPR003593">
    <property type="entry name" value="AAA+_ATPase"/>
</dbReference>
<dbReference type="RefSeq" id="WP_271324129.1">
    <property type="nucleotide sequence ID" value="NZ_JAAGKO020000067.1"/>
</dbReference>
<feature type="compositionally biased region" description="Low complexity" evidence="6">
    <location>
        <begin position="248"/>
        <end position="266"/>
    </location>
</feature>
<organism evidence="8 9">
    <name type="scientific">Streptantibioticus silvisoli</name>
    <dbReference type="NCBI Taxonomy" id="2705255"/>
    <lineage>
        <taxon>Bacteria</taxon>
        <taxon>Bacillati</taxon>
        <taxon>Actinomycetota</taxon>
        <taxon>Actinomycetes</taxon>
        <taxon>Kitasatosporales</taxon>
        <taxon>Streptomycetaceae</taxon>
        <taxon>Streptantibioticus</taxon>
    </lineage>
</organism>
<gene>
    <name evidence="8" type="ORF">POF43_030420</name>
</gene>
<accession>A0ABT6W8B7</accession>
<dbReference type="Pfam" id="PF13087">
    <property type="entry name" value="AAA_12"/>
    <property type="match status" value="1"/>
</dbReference>